<evidence type="ECO:0000313" key="2">
    <source>
        <dbReference type="EMBL" id="KND00998.1"/>
    </source>
</evidence>
<dbReference type="EMBL" id="KQ257455">
    <property type="protein sequence ID" value="KND00998.1"/>
    <property type="molecule type" value="Genomic_DNA"/>
</dbReference>
<dbReference type="Proteomes" id="UP000053201">
    <property type="component" value="Unassembled WGS sequence"/>
</dbReference>
<protein>
    <recommendedName>
        <fullName evidence="1">CMP/dCMP-type deaminase domain-containing protein</fullName>
    </recommendedName>
</protein>
<accession>A0A0L0HIY7</accession>
<dbReference type="InterPro" id="IPR002125">
    <property type="entry name" value="CMP_dCMP_dom"/>
</dbReference>
<dbReference type="eggNOG" id="KOG1018">
    <property type="taxonomic scope" value="Eukaryota"/>
</dbReference>
<name>A0A0L0HIY7_SPIPD</name>
<evidence type="ECO:0000259" key="1">
    <source>
        <dbReference type="PROSITE" id="PS51747"/>
    </source>
</evidence>
<dbReference type="OrthoDB" id="252265at2759"/>
<dbReference type="OMA" id="PTKFCVG"/>
<feature type="domain" description="CMP/dCMP-type deaminase" evidence="1">
    <location>
        <begin position="3"/>
        <end position="114"/>
    </location>
</feature>
<dbReference type="SUPFAM" id="SSF53927">
    <property type="entry name" value="Cytidine deaminase-like"/>
    <property type="match status" value="1"/>
</dbReference>
<keyword evidence="3" id="KW-1185">Reference proteome</keyword>
<dbReference type="PANTHER" id="PTHR11079:SF162">
    <property type="entry name" value="RIBOFLAVIN BIOSYNTHESIS PROTEIN PYRD, CHLOROPLASTIC"/>
    <property type="match status" value="1"/>
</dbReference>
<organism evidence="2 3">
    <name type="scientific">Spizellomyces punctatus (strain DAOM BR117)</name>
    <dbReference type="NCBI Taxonomy" id="645134"/>
    <lineage>
        <taxon>Eukaryota</taxon>
        <taxon>Fungi</taxon>
        <taxon>Fungi incertae sedis</taxon>
        <taxon>Chytridiomycota</taxon>
        <taxon>Chytridiomycota incertae sedis</taxon>
        <taxon>Chytridiomycetes</taxon>
        <taxon>Spizellomycetales</taxon>
        <taxon>Spizellomycetaceae</taxon>
        <taxon>Spizellomyces</taxon>
    </lineage>
</organism>
<dbReference type="PROSITE" id="PS51747">
    <property type="entry name" value="CYT_DCMP_DEAMINASES_2"/>
    <property type="match status" value="1"/>
</dbReference>
<gene>
    <name evidence="2" type="ORF">SPPG_04094</name>
</gene>
<dbReference type="STRING" id="645134.A0A0L0HIY7"/>
<proteinExistence type="predicted"/>
<dbReference type="PANTHER" id="PTHR11079">
    <property type="entry name" value="CYTOSINE DEAMINASE FAMILY MEMBER"/>
    <property type="match status" value="1"/>
</dbReference>
<dbReference type="GO" id="GO:0006139">
    <property type="term" value="P:nucleobase-containing compound metabolic process"/>
    <property type="evidence" value="ECO:0007669"/>
    <property type="project" value="UniProtKB-ARBA"/>
</dbReference>
<dbReference type="InParanoid" id="A0A0L0HIY7"/>
<dbReference type="GeneID" id="27687564"/>
<dbReference type="Gene3D" id="3.40.140.10">
    <property type="entry name" value="Cytidine Deaminase, domain 2"/>
    <property type="match status" value="1"/>
</dbReference>
<sequence length="146" mass="15620">MSASDIRFMEMAISQAQRSEPVPSAYCVGAVLVKDNKVLATGYSRELPGNTHAEECCLLKLSNMAVAEGATIYTTMEPCGERLSGNTPCAHRLVDAKVARVVMGVKEPPSFIAECQGSALLRDNGITVDYLAGFEEACLAPNKHVI</sequence>
<dbReference type="InterPro" id="IPR016193">
    <property type="entry name" value="Cytidine_deaminase-like"/>
</dbReference>
<dbReference type="VEuPathDB" id="FungiDB:SPPG_04094"/>
<reference evidence="2 3" key="1">
    <citation type="submission" date="2009-08" db="EMBL/GenBank/DDBJ databases">
        <title>The Genome Sequence of Spizellomyces punctatus strain DAOM BR117.</title>
        <authorList>
            <consortium name="The Broad Institute Genome Sequencing Platform"/>
            <person name="Russ C."/>
            <person name="Cuomo C."/>
            <person name="Shea T."/>
            <person name="Young S.K."/>
            <person name="Zeng Q."/>
            <person name="Koehrsen M."/>
            <person name="Haas B."/>
            <person name="Borodovsky M."/>
            <person name="Guigo R."/>
            <person name="Alvarado L."/>
            <person name="Berlin A."/>
            <person name="Bochicchio J."/>
            <person name="Borenstein D."/>
            <person name="Chapman S."/>
            <person name="Chen Z."/>
            <person name="Engels R."/>
            <person name="Freedman E."/>
            <person name="Gellesch M."/>
            <person name="Goldberg J."/>
            <person name="Griggs A."/>
            <person name="Gujja S."/>
            <person name="Heiman D."/>
            <person name="Hepburn T."/>
            <person name="Howarth C."/>
            <person name="Jen D."/>
            <person name="Larson L."/>
            <person name="Lewis B."/>
            <person name="Mehta T."/>
            <person name="Park D."/>
            <person name="Pearson M."/>
            <person name="Roberts A."/>
            <person name="Saif S."/>
            <person name="Shenoy N."/>
            <person name="Sisk P."/>
            <person name="Stolte C."/>
            <person name="Sykes S."/>
            <person name="Thomson T."/>
            <person name="Walk T."/>
            <person name="White J."/>
            <person name="Yandava C."/>
            <person name="Burger G."/>
            <person name="Gray M.W."/>
            <person name="Holland P.W.H."/>
            <person name="King N."/>
            <person name="Lang F.B.F."/>
            <person name="Roger A.J."/>
            <person name="Ruiz-Trillo I."/>
            <person name="Lander E."/>
            <person name="Nusbaum C."/>
        </authorList>
    </citation>
    <scope>NUCLEOTIDE SEQUENCE [LARGE SCALE GENOMIC DNA]</scope>
    <source>
        <strain evidence="2 3">DAOM BR117</strain>
    </source>
</reference>
<dbReference type="RefSeq" id="XP_016609037.1">
    <property type="nucleotide sequence ID" value="XM_016752339.1"/>
</dbReference>
<evidence type="ECO:0000313" key="3">
    <source>
        <dbReference type="Proteomes" id="UP000053201"/>
    </source>
</evidence>
<dbReference type="Pfam" id="PF18785">
    <property type="entry name" value="Inv-AAD"/>
    <property type="match status" value="1"/>
</dbReference>
<dbReference type="GO" id="GO:0008835">
    <property type="term" value="F:diaminohydroxyphosphoribosylaminopyrimidine deaminase activity"/>
    <property type="evidence" value="ECO:0007669"/>
    <property type="project" value="TreeGrafter"/>
</dbReference>
<dbReference type="AlphaFoldDB" id="A0A0L0HIY7"/>